<dbReference type="EMBL" id="BAABJV010000005">
    <property type="protein sequence ID" value="GAA4776767.1"/>
    <property type="molecule type" value="Genomic_DNA"/>
</dbReference>
<comment type="caution">
    <text evidence="3">The sequence shown here is derived from an EMBL/GenBank/DDBJ whole genome shotgun (WGS) entry which is preliminary data.</text>
</comment>
<name>A0ABP9AAH0_9ACTN</name>
<proteinExistence type="predicted"/>
<sequence>MGIESDQLVYDYLSRVGDLAQQAQLPSGQRMRLVTELRGEIEKQRGRLGGSSPAGVRRILGRLGTPHEVVAAAASGGPGVAAPPEVPQGGPVPAVPEAGAAVGTEPSGAPEPSPEPSGPRARLRLPRPRTREAPGPPAASPPHLAGTDELGTSRSEPDWWRMGAAPSAPDPFDAGPFGAGARVPGFVGGVEVPEILRPPRGEQDEDQDEDGAGDEGDAPDAPRAGRRLLPRLLRRGAAAAPAAEAPAEGAPAGGRVLGSPLLLLAAVLLVAGAVAGSLIALGAGWLIAYGSRRLTPGQSKAAVLYLPGAAAVAGLVWLWGRLDGRWGAAVPEGGMGEALSGTWPWVLKGAALASALFLLWRARAAR</sequence>
<evidence type="ECO:0008006" key="5">
    <source>
        <dbReference type="Google" id="ProtNLM"/>
    </source>
</evidence>
<dbReference type="RefSeq" id="WP_345613573.1">
    <property type="nucleotide sequence ID" value="NZ_BAABJV010000005.1"/>
</dbReference>
<keyword evidence="4" id="KW-1185">Reference proteome</keyword>
<keyword evidence="2" id="KW-0812">Transmembrane</keyword>
<evidence type="ECO:0000313" key="3">
    <source>
        <dbReference type="EMBL" id="GAA4776767.1"/>
    </source>
</evidence>
<feature type="compositionally biased region" description="Acidic residues" evidence="1">
    <location>
        <begin position="203"/>
        <end position="218"/>
    </location>
</feature>
<protein>
    <recommendedName>
        <fullName evidence="5">Integral membrane protein</fullName>
    </recommendedName>
</protein>
<dbReference type="Proteomes" id="UP001501147">
    <property type="component" value="Unassembled WGS sequence"/>
</dbReference>
<evidence type="ECO:0000256" key="1">
    <source>
        <dbReference type="SAM" id="MobiDB-lite"/>
    </source>
</evidence>
<reference evidence="4" key="1">
    <citation type="journal article" date="2019" name="Int. J. Syst. Evol. Microbiol.">
        <title>The Global Catalogue of Microorganisms (GCM) 10K type strain sequencing project: providing services to taxonomists for standard genome sequencing and annotation.</title>
        <authorList>
            <consortium name="The Broad Institute Genomics Platform"/>
            <consortium name="The Broad Institute Genome Sequencing Center for Infectious Disease"/>
            <person name="Wu L."/>
            <person name="Ma J."/>
        </authorList>
    </citation>
    <scope>NUCLEOTIDE SEQUENCE [LARGE SCALE GENOMIC DNA]</scope>
    <source>
        <strain evidence="4">JCM 18324</strain>
    </source>
</reference>
<feature type="transmembrane region" description="Helical" evidence="2">
    <location>
        <begin position="342"/>
        <end position="360"/>
    </location>
</feature>
<accession>A0ABP9AAH0</accession>
<keyword evidence="2" id="KW-0472">Membrane</keyword>
<feature type="region of interest" description="Disordered" evidence="1">
    <location>
        <begin position="74"/>
        <end position="180"/>
    </location>
</feature>
<evidence type="ECO:0000256" key="2">
    <source>
        <dbReference type="SAM" id="Phobius"/>
    </source>
</evidence>
<evidence type="ECO:0000313" key="4">
    <source>
        <dbReference type="Proteomes" id="UP001501147"/>
    </source>
</evidence>
<organism evidence="3 4">
    <name type="scientific">Streptomyces sanyensis</name>
    <dbReference type="NCBI Taxonomy" id="568869"/>
    <lineage>
        <taxon>Bacteria</taxon>
        <taxon>Bacillati</taxon>
        <taxon>Actinomycetota</taxon>
        <taxon>Actinomycetes</taxon>
        <taxon>Kitasatosporales</taxon>
        <taxon>Streptomycetaceae</taxon>
        <taxon>Streptomyces</taxon>
    </lineage>
</organism>
<feature type="transmembrane region" description="Helical" evidence="2">
    <location>
        <begin position="301"/>
        <end position="322"/>
    </location>
</feature>
<gene>
    <name evidence="3" type="ORF">GCM10023329_27000</name>
</gene>
<feature type="region of interest" description="Disordered" evidence="1">
    <location>
        <begin position="195"/>
        <end position="225"/>
    </location>
</feature>
<feature type="transmembrane region" description="Helical" evidence="2">
    <location>
        <begin position="261"/>
        <end position="289"/>
    </location>
</feature>
<feature type="compositionally biased region" description="Low complexity" evidence="1">
    <location>
        <begin position="74"/>
        <end position="108"/>
    </location>
</feature>
<keyword evidence="2" id="KW-1133">Transmembrane helix</keyword>